<dbReference type="OrthoDB" id="8020998at2"/>
<evidence type="ECO:0000313" key="3">
    <source>
        <dbReference type="Proteomes" id="UP000035489"/>
    </source>
</evidence>
<feature type="domain" description="DUF6894" evidence="1">
    <location>
        <begin position="4"/>
        <end position="72"/>
    </location>
</feature>
<dbReference type="RefSeq" id="WP_047189069.1">
    <property type="nucleotide sequence ID" value="NZ_LCYG01000023.1"/>
</dbReference>
<dbReference type="InterPro" id="IPR054189">
    <property type="entry name" value="DUF6894"/>
</dbReference>
<organism evidence="2 3">
    <name type="scientific">Microvirga vignae</name>
    <dbReference type="NCBI Taxonomy" id="1225564"/>
    <lineage>
        <taxon>Bacteria</taxon>
        <taxon>Pseudomonadati</taxon>
        <taxon>Pseudomonadota</taxon>
        <taxon>Alphaproteobacteria</taxon>
        <taxon>Hyphomicrobiales</taxon>
        <taxon>Methylobacteriaceae</taxon>
        <taxon>Microvirga</taxon>
    </lineage>
</organism>
<dbReference type="Proteomes" id="UP000035489">
    <property type="component" value="Unassembled WGS sequence"/>
</dbReference>
<dbReference type="Pfam" id="PF21834">
    <property type="entry name" value="DUF6894"/>
    <property type="match status" value="1"/>
</dbReference>
<evidence type="ECO:0000313" key="2">
    <source>
        <dbReference type="EMBL" id="KLK93094.1"/>
    </source>
</evidence>
<dbReference type="EMBL" id="LCYG01000023">
    <property type="protein sequence ID" value="KLK93094.1"/>
    <property type="molecule type" value="Genomic_DNA"/>
</dbReference>
<sequence length="83" mass="9340">MSSRYYFNLTDGNQIICDDEGLQLADINTAVGYATKAIEELRAEAPSPSEEWLGWRMEITNGTGEVVWVIPLEPWPLRACSLH</sequence>
<keyword evidence="3" id="KW-1185">Reference proteome</keyword>
<comment type="caution">
    <text evidence="2">The sequence shown here is derived from an EMBL/GenBank/DDBJ whole genome shotgun (WGS) entry which is preliminary data.</text>
</comment>
<accession>A0A0H1RDD8</accession>
<dbReference type="AlphaFoldDB" id="A0A0H1RDD8"/>
<protein>
    <recommendedName>
        <fullName evidence="1">DUF6894 domain-containing protein</fullName>
    </recommendedName>
</protein>
<reference evidence="2 3" key="1">
    <citation type="submission" date="2015-05" db="EMBL/GenBank/DDBJ databases">
        <title>Draft genome sequence of Microvirga vignae strain BR3299, a novel nitrogen fixing bacteria isolated from Brazil semi-aired region.</title>
        <authorList>
            <person name="Zilli J.E."/>
            <person name="Passos S.R."/>
            <person name="Leite J."/>
            <person name="Baldani J.I."/>
            <person name="Xavier G.R."/>
            <person name="Rumjaneck N.G."/>
            <person name="Simoes-Araujo J.L."/>
        </authorList>
    </citation>
    <scope>NUCLEOTIDE SEQUENCE [LARGE SCALE GENOMIC DNA]</scope>
    <source>
        <strain evidence="2 3">BR3299</strain>
    </source>
</reference>
<name>A0A0H1RDD8_9HYPH</name>
<gene>
    <name evidence="2" type="ORF">AA309_11050</name>
</gene>
<dbReference type="PATRIC" id="fig|1225564.3.peg.2881"/>
<proteinExistence type="predicted"/>
<evidence type="ECO:0000259" key="1">
    <source>
        <dbReference type="Pfam" id="PF21834"/>
    </source>
</evidence>